<keyword evidence="3" id="KW-1185">Reference proteome</keyword>
<reference evidence="3" key="1">
    <citation type="journal article" date="2011" name="Nature">
        <title>Genome sequence and analysis of the tuber crop potato.</title>
        <authorList>
            <consortium name="The Potato Genome Sequencing Consortium"/>
        </authorList>
    </citation>
    <scope>NUCLEOTIDE SEQUENCE [LARGE SCALE GENOMIC DNA]</scope>
    <source>
        <strain evidence="3">cv. DM1-3 516 R44</strain>
    </source>
</reference>
<accession>M1DYV7</accession>
<dbReference type="PaxDb" id="4113-PGSC0003DMT400096622"/>
<sequence length="68" mass="7839">MPDLGRTFLAMEMDSRHTAERIGDLNPDCLKSQNPEDKEPLQTGDGIEQWLKRVNSKLDYTYLALESR</sequence>
<reference evidence="2" key="2">
    <citation type="submission" date="2015-06" db="UniProtKB">
        <authorList>
            <consortium name="EnsemblPlants"/>
        </authorList>
    </citation>
    <scope>IDENTIFICATION</scope>
    <source>
        <strain evidence="2">DM1-3 516 R44</strain>
    </source>
</reference>
<protein>
    <submittedName>
        <fullName evidence="2">Uncharacterized protein</fullName>
    </submittedName>
</protein>
<evidence type="ECO:0000313" key="2">
    <source>
        <dbReference type="EnsemblPlants" id="PGSC0003DMT400096622"/>
    </source>
</evidence>
<name>M1DYV7_SOLTU</name>
<organism evidence="2 3">
    <name type="scientific">Solanum tuberosum</name>
    <name type="common">Potato</name>
    <dbReference type="NCBI Taxonomy" id="4113"/>
    <lineage>
        <taxon>Eukaryota</taxon>
        <taxon>Viridiplantae</taxon>
        <taxon>Streptophyta</taxon>
        <taxon>Embryophyta</taxon>
        <taxon>Tracheophyta</taxon>
        <taxon>Spermatophyta</taxon>
        <taxon>Magnoliopsida</taxon>
        <taxon>eudicotyledons</taxon>
        <taxon>Gunneridae</taxon>
        <taxon>Pentapetalae</taxon>
        <taxon>asterids</taxon>
        <taxon>lamiids</taxon>
        <taxon>Solanales</taxon>
        <taxon>Solanaceae</taxon>
        <taxon>Solanoideae</taxon>
        <taxon>Solaneae</taxon>
        <taxon>Solanum</taxon>
    </lineage>
</organism>
<proteinExistence type="predicted"/>
<evidence type="ECO:0000313" key="3">
    <source>
        <dbReference type="Proteomes" id="UP000011115"/>
    </source>
</evidence>
<dbReference type="InParanoid" id="M1DYV7"/>
<dbReference type="EnsemblPlants" id="PGSC0003DMT400096622">
    <property type="protein sequence ID" value="PGSC0003DMT400096622"/>
    <property type="gene ID" value="PGSC0003DMG400046193"/>
</dbReference>
<dbReference type="Gramene" id="PGSC0003DMT400096622">
    <property type="protein sequence ID" value="PGSC0003DMT400096622"/>
    <property type="gene ID" value="PGSC0003DMG400046193"/>
</dbReference>
<feature type="region of interest" description="Disordered" evidence="1">
    <location>
        <begin position="23"/>
        <end position="43"/>
    </location>
</feature>
<dbReference type="AlphaFoldDB" id="M1DYV7"/>
<evidence type="ECO:0000256" key="1">
    <source>
        <dbReference type="SAM" id="MobiDB-lite"/>
    </source>
</evidence>
<dbReference type="HOGENOM" id="CLU_2798978_0_0_1"/>
<dbReference type="Proteomes" id="UP000011115">
    <property type="component" value="Unassembled WGS sequence"/>
</dbReference>